<dbReference type="SMART" id="SM00421">
    <property type="entry name" value="HTH_LUXR"/>
    <property type="match status" value="1"/>
</dbReference>
<dbReference type="InterPro" id="IPR036388">
    <property type="entry name" value="WH-like_DNA-bd_sf"/>
</dbReference>
<dbReference type="SUPFAM" id="SSF52540">
    <property type="entry name" value="P-loop containing nucleoside triphosphate hydrolases"/>
    <property type="match status" value="1"/>
</dbReference>
<dbReference type="SUPFAM" id="SSF46894">
    <property type="entry name" value="C-terminal effector domain of the bipartite response regulators"/>
    <property type="match status" value="1"/>
</dbReference>
<dbReference type="InterPro" id="IPR059106">
    <property type="entry name" value="WHD_MalT"/>
</dbReference>
<dbReference type="InterPro" id="IPR041617">
    <property type="entry name" value="TPR_MalT"/>
</dbReference>
<dbReference type="CDD" id="cd06170">
    <property type="entry name" value="LuxR_C_like"/>
    <property type="match status" value="1"/>
</dbReference>
<dbReference type="Proteomes" id="UP001519667">
    <property type="component" value="Unassembled WGS sequence"/>
</dbReference>
<evidence type="ECO:0000256" key="2">
    <source>
        <dbReference type="ARBA" id="ARBA00023125"/>
    </source>
</evidence>
<dbReference type="InterPro" id="IPR000792">
    <property type="entry name" value="Tscrpt_reg_LuxR_C"/>
</dbReference>
<dbReference type="RefSeq" id="WP_215376197.1">
    <property type="nucleotide sequence ID" value="NZ_JAGTIS010000007.1"/>
</dbReference>
<dbReference type="InterPro" id="IPR016032">
    <property type="entry name" value="Sig_transdc_resp-reg_C-effctor"/>
</dbReference>
<dbReference type="PANTHER" id="PTHR44688:SF16">
    <property type="entry name" value="DNA-BINDING TRANSCRIPTIONAL ACTIVATOR DEVR_DOSR"/>
    <property type="match status" value="1"/>
</dbReference>
<sequence length="841" mass="94233">MPDRNFGPCSAVANLPRLPPAHVPRPRLVQCLQAQDARLRLLCAPAGFGKSVLLNEFLRAQPEPGRIVWLNLAGLPLSPEQLLAQLAAELQESIPQVPPAQALQELLGQRGERVWLILDDYPRQPPADLDDCIDHLLARAQPNFRLLVSARQRPAWNLPRLLLAGDLLELDTTGLALDREQHEQLMELLAPSSSPAVRDELWQETEGWCAGVRLQLSAMLPAGSSASPHCWLKEYLDHELLSRLAPDEAQCLIALAHLPKVSAALCQHLWEDGDGAALFERLLAQQSFCMPLDEHGTWYRVLPAVARALRSRISEAAANQLHLRACRMFIAAGQVEDAIEQALCAGQLEAAANYLERLGQEWLTGEQHLAHLLAWRARLPSVLLESTPRLLTLNAWALLLAWRLDEAEVCIEKLGHFLPQLDPERNRRLLANWQALHGVLTALRGQWPEMAAQHCRQALEHLPERDWMPILLCYSALARIAMASGVPDQAPAYLHKALEIARRQGSLLFEVLINLDRIRLLLLRGEFNRTEALIEQSFALINQRKAIDGLLLGRLKLVRAELHLIRGELPAAEQVLLQGLDQALECADPFALHGYLGLAELHARRGEFDQAFQHLREAERQMHCRQVWRYSYSGVLNLQSMRVLARQGRWERIEPVALRIQRYFIGERPWMAPLDYPSLPLRNQLLLARLHLAAGKAEQAETELQALLEHCKTLHFIPLACEVQLTLAEAGRSLLRANAGNLERQAREQAECLGMQGLLRDFSGGSDIPTHGNTDPDALLSQRERAVLQLLAEGFSNQEIGTCLFISVNTVKTHTKKINSKLGVKRRTQAVMRAKSLGLLA</sequence>
<evidence type="ECO:0000313" key="6">
    <source>
        <dbReference type="Proteomes" id="UP001519667"/>
    </source>
</evidence>
<keyword evidence="1" id="KW-0805">Transcription regulation</keyword>
<name>A0ABS5XIF0_9GAMM</name>
<keyword evidence="2" id="KW-0238">DNA-binding</keyword>
<evidence type="ECO:0000256" key="1">
    <source>
        <dbReference type="ARBA" id="ARBA00023015"/>
    </source>
</evidence>
<dbReference type="Pfam" id="PF00196">
    <property type="entry name" value="GerE"/>
    <property type="match status" value="1"/>
</dbReference>
<proteinExistence type="predicted"/>
<dbReference type="InterPro" id="IPR011990">
    <property type="entry name" value="TPR-like_helical_dom_sf"/>
</dbReference>
<keyword evidence="6" id="KW-1185">Reference proteome</keyword>
<keyword evidence="3" id="KW-0804">Transcription</keyword>
<protein>
    <submittedName>
        <fullName evidence="5">Helix-turn-helix transcriptional regulator</fullName>
    </submittedName>
</protein>
<evidence type="ECO:0000256" key="3">
    <source>
        <dbReference type="ARBA" id="ARBA00023163"/>
    </source>
</evidence>
<reference evidence="5 6" key="1">
    <citation type="submission" date="2021-04" db="EMBL/GenBank/DDBJ databases">
        <title>Pseudomonas boanensis sp. nov., a bacterium isolated from river water used for household purposes in Boane District, Mozambique.</title>
        <authorList>
            <person name="Nicklasson M."/>
            <person name="Martin-Rodriguez A.J."/>
            <person name="Thorell K."/>
            <person name="Neves L."/>
            <person name="Mussagy A."/>
            <person name="Rydberg H.A."/>
            <person name="Hernroth B."/>
            <person name="Svensson-Stadler L."/>
            <person name="Sjoling A."/>
        </authorList>
    </citation>
    <scope>NUCLEOTIDE SEQUENCE [LARGE SCALE GENOMIC DNA]</scope>
    <source>
        <strain evidence="5 6">DB1</strain>
    </source>
</reference>
<dbReference type="PROSITE" id="PS50043">
    <property type="entry name" value="HTH_LUXR_2"/>
    <property type="match status" value="1"/>
</dbReference>
<dbReference type="Gene3D" id="1.10.10.10">
    <property type="entry name" value="Winged helix-like DNA-binding domain superfamily/Winged helix DNA-binding domain"/>
    <property type="match status" value="1"/>
</dbReference>
<dbReference type="Gene3D" id="3.40.50.300">
    <property type="entry name" value="P-loop containing nucleotide triphosphate hydrolases"/>
    <property type="match status" value="1"/>
</dbReference>
<dbReference type="Gene3D" id="1.25.40.10">
    <property type="entry name" value="Tetratricopeptide repeat domain"/>
    <property type="match status" value="1"/>
</dbReference>
<feature type="domain" description="HTH luxR-type" evidence="4">
    <location>
        <begin position="773"/>
        <end position="838"/>
    </location>
</feature>
<dbReference type="EMBL" id="JAGTIS010000007">
    <property type="protein sequence ID" value="MBT8767449.1"/>
    <property type="molecule type" value="Genomic_DNA"/>
</dbReference>
<dbReference type="InterPro" id="IPR027417">
    <property type="entry name" value="P-loop_NTPase"/>
</dbReference>
<dbReference type="Pfam" id="PF25873">
    <property type="entry name" value="WHD_MalT"/>
    <property type="match status" value="1"/>
</dbReference>
<accession>A0ABS5XIF0</accession>
<dbReference type="PRINTS" id="PR00038">
    <property type="entry name" value="HTHLUXR"/>
</dbReference>
<evidence type="ECO:0000259" key="4">
    <source>
        <dbReference type="PROSITE" id="PS50043"/>
    </source>
</evidence>
<dbReference type="SUPFAM" id="SSF48452">
    <property type="entry name" value="TPR-like"/>
    <property type="match status" value="1"/>
</dbReference>
<organism evidence="5 6">
    <name type="scientific">Metapseudomonas boanensis</name>
    <dbReference type="NCBI Taxonomy" id="2822138"/>
    <lineage>
        <taxon>Bacteria</taxon>
        <taxon>Pseudomonadati</taxon>
        <taxon>Pseudomonadota</taxon>
        <taxon>Gammaproteobacteria</taxon>
        <taxon>Pseudomonadales</taxon>
        <taxon>Pseudomonadaceae</taxon>
        <taxon>Metapseudomonas</taxon>
    </lineage>
</organism>
<evidence type="ECO:0000313" key="5">
    <source>
        <dbReference type="EMBL" id="MBT8767449.1"/>
    </source>
</evidence>
<gene>
    <name evidence="5" type="ORF">J7302_15135</name>
</gene>
<comment type="caution">
    <text evidence="5">The sequence shown here is derived from an EMBL/GenBank/DDBJ whole genome shotgun (WGS) entry which is preliminary data.</text>
</comment>
<dbReference type="PANTHER" id="PTHR44688">
    <property type="entry name" value="DNA-BINDING TRANSCRIPTIONAL ACTIVATOR DEVR_DOSR"/>
    <property type="match status" value="1"/>
</dbReference>
<dbReference type="Pfam" id="PF17874">
    <property type="entry name" value="TPR_MalT"/>
    <property type="match status" value="1"/>
</dbReference>